<dbReference type="Pfam" id="PF13424">
    <property type="entry name" value="TPR_12"/>
    <property type="match status" value="2"/>
</dbReference>
<evidence type="ECO:0000313" key="8">
    <source>
        <dbReference type="Proteomes" id="UP000316628"/>
    </source>
</evidence>
<dbReference type="InterPro" id="IPR001867">
    <property type="entry name" value="OmpR/PhoB-type_DNA-bd"/>
</dbReference>
<dbReference type="Pfam" id="PF00486">
    <property type="entry name" value="Trans_reg_C"/>
    <property type="match status" value="1"/>
</dbReference>
<dbReference type="CDD" id="cd15831">
    <property type="entry name" value="BTAD"/>
    <property type="match status" value="1"/>
</dbReference>
<evidence type="ECO:0000256" key="3">
    <source>
        <dbReference type="ARBA" id="ARBA00023125"/>
    </source>
</evidence>
<dbReference type="PRINTS" id="PR00364">
    <property type="entry name" value="DISEASERSIST"/>
</dbReference>
<evidence type="ECO:0000256" key="5">
    <source>
        <dbReference type="PROSITE-ProRule" id="PRU01091"/>
    </source>
</evidence>
<feature type="DNA-binding region" description="OmpR/PhoB-type" evidence="5">
    <location>
        <begin position="1"/>
        <end position="96"/>
    </location>
</feature>
<dbReference type="Pfam" id="PF03704">
    <property type="entry name" value="BTAD"/>
    <property type="match status" value="1"/>
</dbReference>
<gene>
    <name evidence="7" type="ORF">FHX81_4949</name>
</gene>
<dbReference type="SUPFAM" id="SSF48452">
    <property type="entry name" value="TPR-like"/>
    <property type="match status" value="2"/>
</dbReference>
<dbReference type="SMART" id="SM01043">
    <property type="entry name" value="BTAD"/>
    <property type="match status" value="1"/>
</dbReference>
<dbReference type="AlphaFoldDB" id="A0A543JIG2"/>
<proteinExistence type="inferred from homology"/>
<dbReference type="Proteomes" id="UP000316628">
    <property type="component" value="Unassembled WGS sequence"/>
</dbReference>
<dbReference type="PANTHER" id="PTHR35807">
    <property type="entry name" value="TRANSCRIPTIONAL REGULATOR REDD-RELATED"/>
    <property type="match status" value="1"/>
</dbReference>
<dbReference type="SMART" id="SM00028">
    <property type="entry name" value="TPR"/>
    <property type="match status" value="5"/>
</dbReference>
<dbReference type="Gene3D" id="1.25.40.10">
    <property type="entry name" value="Tetratricopeptide repeat domain"/>
    <property type="match status" value="2"/>
</dbReference>
<sequence length="913" mass="99378">MGDGTTFRVLGPLEVWRGDVPVPVPAGRARLLLAVLLLRANRPVAVDELVDRLWDGGASNPDRARATLQMVVRRLRQALGEANVVRTVTNGYLAEVPAGALDLHRFRALVTDERFAEALALWRGDPLSDVLRPEEVAPLVEERLAVLERRVEADLEAGRAAELVPELRALTREHPLRERFWAALVPALHRSGRTAEALAAYQEVRTLLADELGVDPGERLRDAYQEVLGAGVGPRGRPIAPRQLPADVRSFTGRHGEIAELDRVAADARVVAITGMGGLGKTALAVHWAHRAAAAFPDGQLVVNLRGYDHDLRPLTPGQALTHLLGGLGVAPERIPLGLDDQVALYRSVVADRRTLVVLDNAADVAQVRPLLPPGGGNFTVITGRDDLRGLVALDDAVLVRLNGLAPAEAVDLLRRILGPDRVDAEPEAVADLVRVCAGLPLALRVAAATLTVEPGGVADYVAALRSGDRLAELEIPGDLPAAVRSTFNLSYRKLTPTAQRLFRLLGVTPCRDFTAESAAALTGVRPDEVRSTLGELLRAHLLEQHRPGRYALHDLLRLHAEGRARTDETGPERDRAVDRLLDFYLHNVDRADRVLRKSRTELPLTPLTDAVPLVAFPDRRRAVGWVDDEFPNLRVLVGFARERGRLEHAWQLPTGLWGYLYLSSVWAEWSTLTRIALDSARLLGNRFAEAVALHTLGSIHRNTLRGEEAVPLLRQALEIREEIGHGHGIAVTLTELASAYQALGRYDLSVEHGRRAAERRAEQGDLAGLVVTLNNYAGTLLLAGDPEQALEVCLRAVALSERMPDQPDFGAVKDTLAQILAKLGRLREAADTYREILAHGTEAWSGLNVVRLHANYADLLLSTGDRDAARTHLVRALDLSVERGLPHEADLRARLAALGVGADEAGEPRGRA</sequence>
<keyword evidence="2" id="KW-0805">Transcription regulation</keyword>
<dbReference type="InterPro" id="IPR016032">
    <property type="entry name" value="Sig_transdc_resp-reg_C-effctor"/>
</dbReference>
<dbReference type="PANTHER" id="PTHR35807:SF1">
    <property type="entry name" value="TRANSCRIPTIONAL REGULATOR REDD"/>
    <property type="match status" value="1"/>
</dbReference>
<comment type="caution">
    <text evidence="7">The sequence shown here is derived from an EMBL/GenBank/DDBJ whole genome shotgun (WGS) entry which is preliminary data.</text>
</comment>
<keyword evidence="4" id="KW-0804">Transcription</keyword>
<name>A0A543JIG2_9PSEU</name>
<dbReference type="SUPFAM" id="SSF52540">
    <property type="entry name" value="P-loop containing nucleoside triphosphate hydrolases"/>
    <property type="match status" value="1"/>
</dbReference>
<keyword evidence="8" id="KW-1185">Reference proteome</keyword>
<evidence type="ECO:0000313" key="7">
    <source>
        <dbReference type="EMBL" id="TQM82541.1"/>
    </source>
</evidence>
<feature type="domain" description="OmpR/PhoB-type" evidence="6">
    <location>
        <begin position="1"/>
        <end position="96"/>
    </location>
</feature>
<protein>
    <submittedName>
        <fullName evidence="7">DNA-binding SARP family transcriptional activator</fullName>
    </submittedName>
</protein>
<dbReference type="GO" id="GO:0000160">
    <property type="term" value="P:phosphorelay signal transduction system"/>
    <property type="evidence" value="ECO:0007669"/>
    <property type="project" value="InterPro"/>
</dbReference>
<dbReference type="RefSeq" id="WP_246108296.1">
    <property type="nucleotide sequence ID" value="NZ_VFPP01000001.1"/>
</dbReference>
<dbReference type="InterPro" id="IPR027417">
    <property type="entry name" value="P-loop_NTPase"/>
</dbReference>
<evidence type="ECO:0000256" key="2">
    <source>
        <dbReference type="ARBA" id="ARBA00023015"/>
    </source>
</evidence>
<dbReference type="InterPro" id="IPR051677">
    <property type="entry name" value="AfsR-DnrI-RedD_regulator"/>
</dbReference>
<evidence type="ECO:0000256" key="1">
    <source>
        <dbReference type="ARBA" id="ARBA00005820"/>
    </source>
</evidence>
<dbReference type="InterPro" id="IPR036388">
    <property type="entry name" value="WH-like_DNA-bd_sf"/>
</dbReference>
<evidence type="ECO:0000256" key="4">
    <source>
        <dbReference type="ARBA" id="ARBA00023163"/>
    </source>
</evidence>
<dbReference type="InterPro" id="IPR005158">
    <property type="entry name" value="BTAD"/>
</dbReference>
<accession>A0A543JIG2</accession>
<keyword evidence="3 5" id="KW-0238">DNA-binding</keyword>
<dbReference type="PROSITE" id="PS51755">
    <property type="entry name" value="OMPR_PHOB"/>
    <property type="match status" value="1"/>
</dbReference>
<comment type="similarity">
    <text evidence="1">Belongs to the AfsR/DnrI/RedD regulatory family.</text>
</comment>
<organism evidence="7 8">
    <name type="scientific">Saccharothrix saharensis</name>
    <dbReference type="NCBI Taxonomy" id="571190"/>
    <lineage>
        <taxon>Bacteria</taxon>
        <taxon>Bacillati</taxon>
        <taxon>Actinomycetota</taxon>
        <taxon>Actinomycetes</taxon>
        <taxon>Pseudonocardiales</taxon>
        <taxon>Pseudonocardiaceae</taxon>
        <taxon>Saccharothrix</taxon>
    </lineage>
</organism>
<dbReference type="SUPFAM" id="SSF46894">
    <property type="entry name" value="C-terminal effector domain of the bipartite response regulators"/>
    <property type="match status" value="1"/>
</dbReference>
<dbReference type="InterPro" id="IPR019734">
    <property type="entry name" value="TPR_rpt"/>
</dbReference>
<evidence type="ECO:0000259" key="6">
    <source>
        <dbReference type="PROSITE" id="PS51755"/>
    </source>
</evidence>
<reference evidence="7 8" key="1">
    <citation type="submission" date="2019-06" db="EMBL/GenBank/DDBJ databases">
        <title>Sequencing the genomes of 1000 actinobacteria strains.</title>
        <authorList>
            <person name="Klenk H.-P."/>
        </authorList>
    </citation>
    <scope>NUCLEOTIDE SEQUENCE [LARGE SCALE GENOMIC DNA]</scope>
    <source>
        <strain evidence="7 8">DSM 45456</strain>
    </source>
</reference>
<dbReference type="InterPro" id="IPR011990">
    <property type="entry name" value="TPR-like_helical_dom_sf"/>
</dbReference>
<dbReference type="EMBL" id="VFPP01000001">
    <property type="protein sequence ID" value="TQM82541.1"/>
    <property type="molecule type" value="Genomic_DNA"/>
</dbReference>
<dbReference type="GO" id="GO:0003677">
    <property type="term" value="F:DNA binding"/>
    <property type="evidence" value="ECO:0007669"/>
    <property type="project" value="UniProtKB-UniRule"/>
</dbReference>
<dbReference type="SMART" id="SM00862">
    <property type="entry name" value="Trans_reg_C"/>
    <property type="match status" value="1"/>
</dbReference>
<dbReference type="GO" id="GO:0006355">
    <property type="term" value="P:regulation of DNA-templated transcription"/>
    <property type="evidence" value="ECO:0007669"/>
    <property type="project" value="InterPro"/>
</dbReference>
<dbReference type="Gene3D" id="1.10.10.10">
    <property type="entry name" value="Winged helix-like DNA-binding domain superfamily/Winged helix DNA-binding domain"/>
    <property type="match status" value="1"/>
</dbReference>